<dbReference type="Proteomes" id="UP000095286">
    <property type="component" value="Unplaced"/>
</dbReference>
<organism evidence="1 2">
    <name type="scientific">Rhabditophanes sp. KR3021</name>
    <dbReference type="NCBI Taxonomy" id="114890"/>
    <lineage>
        <taxon>Eukaryota</taxon>
        <taxon>Metazoa</taxon>
        <taxon>Ecdysozoa</taxon>
        <taxon>Nematoda</taxon>
        <taxon>Chromadorea</taxon>
        <taxon>Rhabditida</taxon>
        <taxon>Tylenchina</taxon>
        <taxon>Panagrolaimomorpha</taxon>
        <taxon>Strongyloidoidea</taxon>
        <taxon>Alloionematidae</taxon>
        <taxon>Rhabditophanes</taxon>
    </lineage>
</organism>
<sequence length="224" mass="25484">MIDMEKVSYKRPEMEDIPEIKEKLLKIFVQCEPLCSSIAICHHCVAKILESSNPRIFEKMIESRFSLLAYYDSKLIGGRLITIAKRPTDIDVTAEEEDIAFCESCTKAKDKMANLGNLLYTLKEDTWKLIPRDIVQIIRREVSCVHPDYQRNGIGKAMAHVNFMDDFLSLSGNQGIISETSSLANQHLLAKLNFQALKTLKYKDFGITASDGTPTAILNFRRFE</sequence>
<proteinExistence type="predicted"/>
<evidence type="ECO:0000313" key="1">
    <source>
        <dbReference type="Proteomes" id="UP000095286"/>
    </source>
</evidence>
<dbReference type="WBParaSite" id="RSKR_0000861300.1">
    <property type="protein sequence ID" value="RSKR_0000861300.1"/>
    <property type="gene ID" value="RSKR_0000861300"/>
</dbReference>
<name>A0AC35U843_9BILA</name>
<reference evidence="2" key="1">
    <citation type="submission" date="2016-11" db="UniProtKB">
        <authorList>
            <consortium name="WormBaseParasite"/>
        </authorList>
    </citation>
    <scope>IDENTIFICATION</scope>
    <source>
        <strain evidence="2">KR3021</strain>
    </source>
</reference>
<protein>
    <submittedName>
        <fullName evidence="2">N-acetyltransferase domain-containing protein</fullName>
    </submittedName>
</protein>
<evidence type="ECO:0000313" key="2">
    <source>
        <dbReference type="WBParaSite" id="RSKR_0000861300.1"/>
    </source>
</evidence>
<accession>A0AC35U843</accession>